<feature type="compositionally biased region" description="Basic and acidic residues" evidence="1">
    <location>
        <begin position="143"/>
        <end position="156"/>
    </location>
</feature>
<evidence type="ECO:0008006" key="4">
    <source>
        <dbReference type="Google" id="ProtNLM"/>
    </source>
</evidence>
<accession>A0AA38RWF2</accession>
<evidence type="ECO:0000313" key="2">
    <source>
        <dbReference type="EMBL" id="KAJ9149668.1"/>
    </source>
</evidence>
<reference evidence="2" key="1">
    <citation type="submission" date="2022-07" db="EMBL/GenBank/DDBJ databases">
        <title>Fungi with potential for degradation of polypropylene.</title>
        <authorList>
            <person name="Gostincar C."/>
        </authorList>
    </citation>
    <scope>NUCLEOTIDE SEQUENCE</scope>
    <source>
        <strain evidence="2">EXF-13287</strain>
    </source>
</reference>
<proteinExistence type="predicted"/>
<dbReference type="SUPFAM" id="SSF55729">
    <property type="entry name" value="Acyl-CoA N-acyltransferases (Nat)"/>
    <property type="match status" value="1"/>
</dbReference>
<sequence length="684" mass="76652">MAPDGHSLDTQTESIEPRYSDTPVEPKNKKVPLKQWTTTANDPARLRRLMPGGHAETPRAPPKVGTAMDSGRLLYPHEKVQDQHGTSSWIVHDPPAQHSNDDASEKSSEIVPSNKPDEEEDNQKHVQSESNTTSKKAHPTDPGPRDPYNHSDKHNDTSQPDDSAPATGMRRQHEMKPTGLGAYPQAEKKHIPALSSTDSESVAPAPMRSPDIRDMQIPRPNRNYCASVRSMVSVLSLEAEDNTRGDHLVDPSPMKHSDIRSKIGLEPTLHMSGGKLINTDIWAEKARKPGDDFLNPVYANPWIEDYVENQIDYDVHANFLYEVDSVVHCHSDVDTFSGDLLKPYQHDYTVPDYMNSGSVHRQMTSNASLYVKRKAIKSNGRYDNPGPARPPPGWVGTPTPLSTATPEPPGPAKQARPVARPRAQSDPDPFAPRIACHVRPAIREDMEGVRDIYKWEVLNGLQALDTEPLCLAEWQAILKKTQDNKLPFVVVIHGPYRSQDGPPRAGYGPVPLNGLAGKVLAFGFLTIRQPGLAGSFDGTSRMSAKAQVFVHPEYRRKKLGHICLDKLLSTISTRYATKGGYKFVNIGDNPTYNYPRHHDRKIYSVFVEHLVPRNRVLGTNRFLPDETDLKWFERVVTSRYGFYNVGRLGATHRSRRTYEPSPIWLDTVMFEHMCQEGLDFTQIL</sequence>
<comment type="caution">
    <text evidence="2">The sequence shown here is derived from an EMBL/GenBank/DDBJ whole genome shotgun (WGS) entry which is preliminary data.</text>
</comment>
<evidence type="ECO:0000256" key="1">
    <source>
        <dbReference type="SAM" id="MobiDB-lite"/>
    </source>
</evidence>
<dbReference type="EMBL" id="JANBVN010000077">
    <property type="protein sequence ID" value="KAJ9149668.1"/>
    <property type="molecule type" value="Genomic_DNA"/>
</dbReference>
<dbReference type="AlphaFoldDB" id="A0AA38RWF2"/>
<protein>
    <recommendedName>
        <fullName evidence="4">N-acetyltransferase domain-containing protein</fullName>
    </recommendedName>
</protein>
<dbReference type="InterPro" id="IPR016181">
    <property type="entry name" value="Acyl_CoA_acyltransferase"/>
</dbReference>
<organism evidence="2 3">
    <name type="scientific">Coniochaeta hoffmannii</name>
    <dbReference type="NCBI Taxonomy" id="91930"/>
    <lineage>
        <taxon>Eukaryota</taxon>
        <taxon>Fungi</taxon>
        <taxon>Dikarya</taxon>
        <taxon>Ascomycota</taxon>
        <taxon>Pezizomycotina</taxon>
        <taxon>Sordariomycetes</taxon>
        <taxon>Sordariomycetidae</taxon>
        <taxon>Coniochaetales</taxon>
        <taxon>Coniochaetaceae</taxon>
        <taxon>Coniochaeta</taxon>
    </lineage>
</organism>
<feature type="region of interest" description="Disordered" evidence="1">
    <location>
        <begin position="379"/>
        <end position="432"/>
    </location>
</feature>
<keyword evidence="3" id="KW-1185">Reference proteome</keyword>
<feature type="region of interest" description="Disordered" evidence="1">
    <location>
        <begin position="1"/>
        <end position="219"/>
    </location>
</feature>
<dbReference type="Proteomes" id="UP001174691">
    <property type="component" value="Unassembled WGS sequence"/>
</dbReference>
<name>A0AA38RWF2_9PEZI</name>
<evidence type="ECO:0000313" key="3">
    <source>
        <dbReference type="Proteomes" id="UP001174691"/>
    </source>
</evidence>
<dbReference type="Gene3D" id="3.40.630.30">
    <property type="match status" value="1"/>
</dbReference>
<feature type="compositionally biased region" description="Basic and acidic residues" evidence="1">
    <location>
        <begin position="99"/>
        <end position="108"/>
    </location>
</feature>
<feature type="compositionally biased region" description="Basic and acidic residues" evidence="1">
    <location>
        <begin position="15"/>
        <end position="28"/>
    </location>
</feature>
<gene>
    <name evidence="2" type="ORF">NKR19_g5566</name>
</gene>